<keyword evidence="10" id="KW-1185">Reference proteome</keyword>
<dbReference type="GO" id="GO:0006952">
    <property type="term" value="P:defense response"/>
    <property type="evidence" value="ECO:0007669"/>
    <property type="project" value="UniProtKB-KW"/>
</dbReference>
<feature type="domain" description="Disease resistance protein winged helix" evidence="6">
    <location>
        <begin position="308"/>
        <end position="375"/>
    </location>
</feature>
<evidence type="ECO:0000313" key="8">
    <source>
        <dbReference type="EMBL" id="KRH76379.1"/>
    </source>
</evidence>
<proteinExistence type="predicted"/>
<dbReference type="SUPFAM" id="SSF52540">
    <property type="entry name" value="P-loop containing nucleoside triphosphate hydrolases"/>
    <property type="match status" value="1"/>
</dbReference>
<evidence type="ECO:0000313" key="10">
    <source>
        <dbReference type="Proteomes" id="UP000008827"/>
    </source>
</evidence>
<dbReference type="InterPro" id="IPR055414">
    <property type="entry name" value="LRR_R13L4/SHOC2-like"/>
</dbReference>
<keyword evidence="4" id="KW-0067">ATP-binding</keyword>
<dbReference type="InterPro" id="IPR042197">
    <property type="entry name" value="Apaf_helical"/>
</dbReference>
<organism evidence="8">
    <name type="scientific">Glycine max</name>
    <name type="common">Soybean</name>
    <name type="synonym">Glycine hispida</name>
    <dbReference type="NCBI Taxonomy" id="3847"/>
    <lineage>
        <taxon>Eukaryota</taxon>
        <taxon>Viridiplantae</taxon>
        <taxon>Streptophyta</taxon>
        <taxon>Embryophyta</taxon>
        <taxon>Tracheophyta</taxon>
        <taxon>Spermatophyta</taxon>
        <taxon>Magnoliopsida</taxon>
        <taxon>eudicotyledons</taxon>
        <taxon>Gunneridae</taxon>
        <taxon>Pentapetalae</taxon>
        <taxon>rosids</taxon>
        <taxon>fabids</taxon>
        <taxon>Fabales</taxon>
        <taxon>Fabaceae</taxon>
        <taxon>Papilionoideae</taxon>
        <taxon>50 kb inversion clade</taxon>
        <taxon>NPAAA clade</taxon>
        <taxon>indigoferoid/millettioid clade</taxon>
        <taxon>Phaseoleae</taxon>
        <taxon>Glycine</taxon>
        <taxon>Glycine subgen. Soja</taxon>
    </lineage>
</organism>
<dbReference type="InParanoid" id="A0A0R0LHU8"/>
<dbReference type="EnsemblPlants" id="KRH76379">
    <property type="protein sequence ID" value="KRH76379"/>
    <property type="gene ID" value="GLYMA_01G149200"/>
</dbReference>
<keyword evidence="2" id="KW-0547">Nucleotide-binding</keyword>
<dbReference type="Gene3D" id="1.20.5.4130">
    <property type="match status" value="1"/>
</dbReference>
<sequence length="556" mass="63648">MAEALLGTVIENLPSFVQDELTMFWGVGQQTHKLCTNLTAIRAVLKDAEKKQVTGHVLKDWLQKLTNAAYVLDDILDECSIQSKRVHSDEHNSCLLAHVHLKNILFHYCIGKRMKDITKRFQDINEERRMFELRTSVTEKQGEDVNGRDQDREKTVEFLLEHASNSEDLSIYPIVGMECGMGQNHNLNTLEAMRKKVQQMGTKGATILVTTRLEQVASIMETHPAYRLIKLSQDYSWSLFKHHAFGPNREEREEIVAIGKEIVRKCVGSPLAIKTLGSLLCDEIEVTQWQNIKGSEFWNIREESSITDFEIVKEELIHLWMANGFIKSEGNLEVEDVGNKVRRKLYNRSFFQEAKLDGLGIITSFKMHDLFHDLARSIMGEECVVHDHIRLTHLSSRVHHLLLLNSNEKLNPCGTFLDFGFKLGHNHWLPSIHCLRALRTSSSLLSPLKDLTYLRYLNLHGNSVTSLPNFICGLKKLQILKLEYFGSHNLLPKDLTPLQDLRHLVIYRCPSIADMPLNIGMLSHLRTLSTFIVDSKSGYGLDAKQSNFISKKKLNR</sequence>
<evidence type="ECO:0000259" key="6">
    <source>
        <dbReference type="Pfam" id="PF23559"/>
    </source>
</evidence>
<dbReference type="PANTHER" id="PTHR36766">
    <property type="entry name" value="PLANT BROAD-SPECTRUM MILDEW RESISTANCE PROTEIN RPW8"/>
    <property type="match status" value="1"/>
</dbReference>
<dbReference type="OMA" id="FWNIREE"/>
<dbReference type="Gramene" id="KRH76379">
    <property type="protein sequence ID" value="KRH76379"/>
    <property type="gene ID" value="GLYMA_01G149200"/>
</dbReference>
<dbReference type="InterPro" id="IPR001611">
    <property type="entry name" value="Leu-rich_rpt"/>
</dbReference>
<dbReference type="Pfam" id="PF18052">
    <property type="entry name" value="Rx_N"/>
    <property type="match status" value="1"/>
</dbReference>
<protein>
    <recommendedName>
        <fullName evidence="11">Rx N-terminal domain-containing protein</fullName>
    </recommendedName>
</protein>
<reference evidence="8" key="3">
    <citation type="submission" date="2018-07" db="EMBL/GenBank/DDBJ databases">
        <title>WGS assembly of Glycine max.</title>
        <authorList>
            <person name="Schmutz J."/>
            <person name="Cannon S."/>
            <person name="Schlueter J."/>
            <person name="Ma J."/>
            <person name="Mitros T."/>
            <person name="Nelson W."/>
            <person name="Hyten D."/>
            <person name="Song Q."/>
            <person name="Thelen J."/>
            <person name="Cheng J."/>
            <person name="Xu D."/>
            <person name="Hellsten U."/>
            <person name="May G."/>
            <person name="Yu Y."/>
            <person name="Sakurai T."/>
            <person name="Umezawa T."/>
            <person name="Bhattacharyya M."/>
            <person name="Sandhu D."/>
            <person name="Valliyodan B."/>
            <person name="Lindquist E."/>
            <person name="Peto M."/>
            <person name="Grant D."/>
            <person name="Shu S."/>
            <person name="Goodstein D."/>
            <person name="Barry K."/>
            <person name="Futrell-Griggs M."/>
            <person name="Abernathy B."/>
            <person name="Du J."/>
            <person name="Tian Z."/>
            <person name="Zhu L."/>
            <person name="Gill N."/>
            <person name="Joshi T."/>
            <person name="Libault M."/>
            <person name="Sethuraman A."/>
            <person name="Zhang X."/>
            <person name="Shinozaki K."/>
            <person name="Nguyen H."/>
            <person name="Wing R."/>
            <person name="Cregan P."/>
            <person name="Specht J."/>
            <person name="Grimwood J."/>
            <person name="Rokhsar D."/>
            <person name="Stacey G."/>
            <person name="Shoemaker R."/>
            <person name="Jackson S."/>
        </authorList>
    </citation>
    <scope>NUCLEOTIDE SEQUENCE</scope>
    <source>
        <tissue evidence="8">Callus</tissue>
    </source>
</reference>
<dbReference type="InterPro" id="IPR041118">
    <property type="entry name" value="Rx_N"/>
</dbReference>
<dbReference type="Gene3D" id="3.80.10.10">
    <property type="entry name" value="Ribonuclease Inhibitor"/>
    <property type="match status" value="1"/>
</dbReference>
<dbReference type="GO" id="GO:0043531">
    <property type="term" value="F:ADP binding"/>
    <property type="evidence" value="ECO:0007669"/>
    <property type="project" value="InterPro"/>
</dbReference>
<keyword evidence="1" id="KW-0677">Repeat</keyword>
<evidence type="ECO:0000259" key="5">
    <source>
        <dbReference type="Pfam" id="PF18052"/>
    </source>
</evidence>
<dbReference type="PaxDb" id="3847-GLYMA01G35211.1"/>
<accession>A0A0R0LHU8</accession>
<dbReference type="SMR" id="A0A0R0LHU8"/>
<dbReference type="PROSITE" id="PS51450">
    <property type="entry name" value="LRR"/>
    <property type="match status" value="1"/>
</dbReference>
<evidence type="ECO:0000259" key="7">
    <source>
        <dbReference type="Pfam" id="PF23598"/>
    </source>
</evidence>
<evidence type="ECO:0008006" key="11">
    <source>
        <dbReference type="Google" id="ProtNLM"/>
    </source>
</evidence>
<dbReference type="Gene3D" id="1.10.8.430">
    <property type="entry name" value="Helical domain of apoptotic protease-activating factors"/>
    <property type="match status" value="1"/>
</dbReference>
<dbReference type="Proteomes" id="UP000008827">
    <property type="component" value="Chromosome 1"/>
</dbReference>
<name>A0A0R0LHU8_SOYBN</name>
<dbReference type="EMBL" id="CM000834">
    <property type="protein sequence ID" value="KRH76379.1"/>
    <property type="molecule type" value="Genomic_DNA"/>
</dbReference>
<evidence type="ECO:0000313" key="9">
    <source>
        <dbReference type="EnsemblPlants" id="KRH76379"/>
    </source>
</evidence>
<reference evidence="9" key="2">
    <citation type="submission" date="2018-02" db="UniProtKB">
        <authorList>
            <consortium name="EnsemblPlants"/>
        </authorList>
    </citation>
    <scope>IDENTIFICATION</scope>
    <source>
        <strain evidence="9">Williams 82</strain>
    </source>
</reference>
<dbReference type="Pfam" id="PF23598">
    <property type="entry name" value="LRR_14"/>
    <property type="match status" value="1"/>
</dbReference>
<dbReference type="SUPFAM" id="SSF52058">
    <property type="entry name" value="L domain-like"/>
    <property type="match status" value="1"/>
</dbReference>
<dbReference type="GO" id="GO:0005524">
    <property type="term" value="F:ATP binding"/>
    <property type="evidence" value="ECO:0007669"/>
    <property type="project" value="UniProtKB-KW"/>
</dbReference>
<reference evidence="8 9" key="1">
    <citation type="journal article" date="2010" name="Nature">
        <title>Genome sequence of the palaeopolyploid soybean.</title>
        <authorList>
            <person name="Schmutz J."/>
            <person name="Cannon S.B."/>
            <person name="Schlueter J."/>
            <person name="Ma J."/>
            <person name="Mitros T."/>
            <person name="Nelson W."/>
            <person name="Hyten D.L."/>
            <person name="Song Q."/>
            <person name="Thelen J.J."/>
            <person name="Cheng J."/>
            <person name="Xu D."/>
            <person name="Hellsten U."/>
            <person name="May G.D."/>
            <person name="Yu Y."/>
            <person name="Sakurai T."/>
            <person name="Umezawa T."/>
            <person name="Bhattacharyya M.K."/>
            <person name="Sandhu D."/>
            <person name="Valliyodan B."/>
            <person name="Lindquist E."/>
            <person name="Peto M."/>
            <person name="Grant D."/>
            <person name="Shu S."/>
            <person name="Goodstein D."/>
            <person name="Barry K."/>
            <person name="Futrell-Griggs M."/>
            <person name="Abernathy B."/>
            <person name="Du J."/>
            <person name="Tian Z."/>
            <person name="Zhu L."/>
            <person name="Gill N."/>
            <person name="Joshi T."/>
            <person name="Libault M."/>
            <person name="Sethuraman A."/>
            <person name="Zhang X.-C."/>
            <person name="Shinozaki K."/>
            <person name="Nguyen H.T."/>
            <person name="Wing R.A."/>
            <person name="Cregan P."/>
            <person name="Specht J."/>
            <person name="Grimwood J."/>
            <person name="Rokhsar D."/>
            <person name="Stacey G."/>
            <person name="Shoemaker R.C."/>
            <person name="Jackson S.A."/>
        </authorList>
    </citation>
    <scope>NUCLEOTIDE SEQUENCE</scope>
    <source>
        <strain evidence="9">cv. Williams 82</strain>
        <tissue evidence="8">Callus</tissue>
    </source>
</reference>
<dbReference type="InterPro" id="IPR038005">
    <property type="entry name" value="RX-like_CC"/>
</dbReference>
<feature type="domain" description="Disease resistance N-terminal" evidence="5">
    <location>
        <begin position="6"/>
        <end position="90"/>
    </location>
</feature>
<dbReference type="AlphaFoldDB" id="A0A0R0LHU8"/>
<dbReference type="PANTHER" id="PTHR36766:SF42">
    <property type="entry name" value="NB-ARC DOMAIN DISEASE RESISTANCE PROTEIN"/>
    <property type="match status" value="1"/>
</dbReference>
<dbReference type="InterPro" id="IPR058922">
    <property type="entry name" value="WHD_DRP"/>
</dbReference>
<dbReference type="GO" id="GO:0051707">
    <property type="term" value="P:response to other organism"/>
    <property type="evidence" value="ECO:0007669"/>
    <property type="project" value="UniProtKB-ARBA"/>
</dbReference>
<evidence type="ECO:0000256" key="4">
    <source>
        <dbReference type="ARBA" id="ARBA00022840"/>
    </source>
</evidence>
<evidence type="ECO:0000256" key="1">
    <source>
        <dbReference type="ARBA" id="ARBA00022737"/>
    </source>
</evidence>
<keyword evidence="3" id="KW-0611">Plant defense</keyword>
<dbReference type="InterPro" id="IPR027417">
    <property type="entry name" value="P-loop_NTPase"/>
</dbReference>
<evidence type="ECO:0000256" key="3">
    <source>
        <dbReference type="ARBA" id="ARBA00022821"/>
    </source>
</evidence>
<feature type="domain" description="Disease resistance R13L4/SHOC-2-like LRR" evidence="7">
    <location>
        <begin position="441"/>
        <end position="537"/>
    </location>
</feature>
<dbReference type="Pfam" id="PF23559">
    <property type="entry name" value="WHD_DRP"/>
    <property type="match status" value="1"/>
</dbReference>
<evidence type="ECO:0000256" key="2">
    <source>
        <dbReference type="ARBA" id="ARBA00022741"/>
    </source>
</evidence>
<gene>
    <name evidence="8" type="ORF">GLYMA_01G149200</name>
</gene>
<dbReference type="CDD" id="cd14798">
    <property type="entry name" value="RX-CC_like"/>
    <property type="match status" value="1"/>
</dbReference>
<dbReference type="InterPro" id="IPR032675">
    <property type="entry name" value="LRR_dom_sf"/>
</dbReference>